<comment type="caution">
    <text evidence="3">The sequence shown here is derived from an EMBL/GenBank/DDBJ whole genome shotgun (WGS) entry which is preliminary data.</text>
</comment>
<keyword evidence="4" id="KW-1185">Reference proteome</keyword>
<dbReference type="Proteomes" id="UP001596108">
    <property type="component" value="Unassembled WGS sequence"/>
</dbReference>
<feature type="signal peptide" evidence="1">
    <location>
        <begin position="1"/>
        <end position="24"/>
    </location>
</feature>
<keyword evidence="1" id="KW-0732">Signal</keyword>
<sequence length="652" mass="71945">MNIKIRQTALAFLLLFSLPAPTYAAPNAGGDGQEIIILNQGTNEIIHNGVKVLAAQPHAVKKGVTYVAAKSIIKELYGTIAYDAATKYYVMRSGATAIGFAVNQTNYRLNGVTKAGLGAAYIDKGTLMVPLKTVATTLGIDVKNVPEAKRVELVWSMKPIAKFSVSDTTPYAMQTEVAYKDEAYHPRGYEIIDEKWENRYETFEHEGSYAITHWVQDVNGVWSDPYTVVVNVKPSNKPPVASFTTTKDTYKMGEYIGYFDNSTDDENGIVSRVWTNNLNGFFEPGQQTITLRVTDVHGETSEYAKTITILDDTLYERGQFDLLYAPIGSKFAINGADVLKYRSLSAMFDDSEQMTLIRENSPETFSDEGIFYEADDLSGNVRFMLHNHSKMSKPVKAYIIATNTSNAPATATMGPIGIGGPHSFVYVAGKAAAGNYLASRLSYKSSLTTIPAGESRLIFPEVSDKIIKPGDVYSLYADANFDRSVKVQVVILDASKNVFEELPNLRVLKSDGHVRGTYEHANRYIEVNEPLGQMKTRMLFGDGYVDPRLYGLDQTIGFPSYNEGNYGVVYTIKLNNVQPNTMIAINPRGGFYAGAFTVNGKVVYTTSNTVLSNYNEASVLYRTGFRVESVTITFTPASGSNLPINLLFMPFR</sequence>
<feature type="chain" id="PRO_5045574570" evidence="1">
    <location>
        <begin position="25"/>
        <end position="652"/>
    </location>
</feature>
<evidence type="ECO:0000313" key="4">
    <source>
        <dbReference type="Proteomes" id="UP001596108"/>
    </source>
</evidence>
<accession>A0ABW0R4U5</accession>
<dbReference type="InterPro" id="IPR035986">
    <property type="entry name" value="PKD_dom_sf"/>
</dbReference>
<reference evidence="4" key="1">
    <citation type="journal article" date="2019" name="Int. J. Syst. Evol. Microbiol.">
        <title>The Global Catalogue of Microorganisms (GCM) 10K type strain sequencing project: providing services to taxonomists for standard genome sequencing and annotation.</title>
        <authorList>
            <consortium name="The Broad Institute Genomics Platform"/>
            <consortium name="The Broad Institute Genome Sequencing Center for Infectious Disease"/>
            <person name="Wu L."/>
            <person name="Ma J."/>
        </authorList>
    </citation>
    <scope>NUCLEOTIDE SEQUENCE [LARGE SCALE GENOMIC DNA]</scope>
    <source>
        <strain evidence="4">CGMCC 1.18578</strain>
    </source>
</reference>
<dbReference type="RefSeq" id="WP_378113919.1">
    <property type="nucleotide sequence ID" value="NZ_JBHSNC010000056.1"/>
</dbReference>
<proteinExistence type="predicted"/>
<organism evidence="3 4">
    <name type="scientific">Cohnella yongneupensis</name>
    <dbReference type="NCBI Taxonomy" id="425006"/>
    <lineage>
        <taxon>Bacteria</taxon>
        <taxon>Bacillati</taxon>
        <taxon>Bacillota</taxon>
        <taxon>Bacilli</taxon>
        <taxon>Bacillales</taxon>
        <taxon>Paenibacillaceae</taxon>
        <taxon>Cohnella</taxon>
    </lineage>
</organism>
<evidence type="ECO:0000256" key="1">
    <source>
        <dbReference type="SAM" id="SignalP"/>
    </source>
</evidence>
<dbReference type="Pfam" id="PF07833">
    <property type="entry name" value="Cu_amine_oxidN1"/>
    <property type="match status" value="1"/>
</dbReference>
<evidence type="ECO:0000259" key="2">
    <source>
        <dbReference type="Pfam" id="PF07833"/>
    </source>
</evidence>
<dbReference type="SUPFAM" id="SSF49299">
    <property type="entry name" value="PKD domain"/>
    <property type="match status" value="1"/>
</dbReference>
<dbReference type="Gene3D" id="3.30.457.10">
    <property type="entry name" value="Copper amine oxidase-like, N-terminal domain"/>
    <property type="match status" value="1"/>
</dbReference>
<dbReference type="InterPro" id="IPR036582">
    <property type="entry name" value="Mao_N_sf"/>
</dbReference>
<dbReference type="SUPFAM" id="SSF55383">
    <property type="entry name" value="Copper amine oxidase, domain N"/>
    <property type="match status" value="1"/>
</dbReference>
<gene>
    <name evidence="3" type="ORF">ACFPQ4_21315</name>
</gene>
<name>A0ABW0R4U5_9BACL</name>
<feature type="domain" description="Copper amine oxidase-like N-terminal" evidence="2">
    <location>
        <begin position="48"/>
        <end position="152"/>
    </location>
</feature>
<protein>
    <submittedName>
        <fullName evidence="3">Stalk domain-containing protein</fullName>
    </submittedName>
</protein>
<dbReference type="InterPro" id="IPR012854">
    <property type="entry name" value="Cu_amine_oxidase-like_N"/>
</dbReference>
<dbReference type="EMBL" id="JBHSNC010000056">
    <property type="protein sequence ID" value="MFC5531963.1"/>
    <property type="molecule type" value="Genomic_DNA"/>
</dbReference>
<evidence type="ECO:0000313" key="3">
    <source>
        <dbReference type="EMBL" id="MFC5531963.1"/>
    </source>
</evidence>